<dbReference type="Proteomes" id="UP000593998">
    <property type="component" value="Chromosome"/>
</dbReference>
<dbReference type="EMBL" id="CP013290">
    <property type="protein sequence ID" value="APH02334.1"/>
    <property type="molecule type" value="Genomic_DNA"/>
</dbReference>
<gene>
    <name evidence="1" type="ORF">ASJ30_13005</name>
    <name evidence="2" type="ORF">IGS73_14455</name>
</gene>
<reference evidence="2 4" key="2">
    <citation type="submission" date="2020-10" db="EMBL/GenBank/DDBJ databases">
        <title>Janibacter indicus TT2 genome sequence.</title>
        <authorList>
            <person name="Lee K."/>
            <person name="Ganzorig M."/>
        </authorList>
    </citation>
    <scope>NUCLEOTIDE SEQUENCE [LARGE SCALE GENOMIC DNA]</scope>
    <source>
        <strain evidence="2 4">TT2</strain>
    </source>
</reference>
<proteinExistence type="predicted"/>
<evidence type="ECO:0000313" key="4">
    <source>
        <dbReference type="Proteomes" id="UP000593998"/>
    </source>
</evidence>
<accession>A0A1L3MJH3</accession>
<dbReference type="InterPro" id="IPR049790">
    <property type="entry name" value="Rv3655c/TadE"/>
</dbReference>
<dbReference type="Proteomes" id="UP000182938">
    <property type="component" value="Chromosome"/>
</dbReference>
<organism evidence="1 3">
    <name type="scientific">Janibacter indicus</name>
    <dbReference type="NCBI Taxonomy" id="857417"/>
    <lineage>
        <taxon>Bacteria</taxon>
        <taxon>Bacillati</taxon>
        <taxon>Actinomycetota</taxon>
        <taxon>Actinomycetes</taxon>
        <taxon>Micrococcales</taxon>
        <taxon>Intrasporangiaceae</taxon>
        <taxon>Janibacter</taxon>
    </lineage>
</organism>
<dbReference type="AlphaFoldDB" id="A0A1L3MJH3"/>
<keyword evidence="3" id="KW-1185">Reference proteome</keyword>
<protein>
    <submittedName>
        <fullName evidence="1">Pilus assembly protein TadE</fullName>
    </submittedName>
</protein>
<dbReference type="RefSeq" id="WP_072625487.1">
    <property type="nucleotide sequence ID" value="NZ_CP013290.1"/>
</dbReference>
<dbReference type="KEGG" id="jte:ASJ30_13005"/>
<reference evidence="1 3" key="1">
    <citation type="submission" date="2015-11" db="EMBL/GenBank/DDBJ databases">
        <authorList>
            <person name="Zhang Y."/>
            <person name="Guo Z."/>
        </authorList>
    </citation>
    <scope>NUCLEOTIDE SEQUENCE [LARGE SCALE GENOMIC DNA]</scope>
    <source>
        <strain evidence="1 3">YFY001</strain>
    </source>
</reference>
<evidence type="ECO:0000313" key="1">
    <source>
        <dbReference type="EMBL" id="APH02334.1"/>
    </source>
</evidence>
<dbReference type="EMBL" id="CP062789">
    <property type="protein sequence ID" value="QOK22281.1"/>
    <property type="molecule type" value="Genomic_DNA"/>
</dbReference>
<evidence type="ECO:0000313" key="3">
    <source>
        <dbReference type="Proteomes" id="UP000182938"/>
    </source>
</evidence>
<sequence>MVTAELALTLPAVVLVLVICLSALSWGVDRVRCVDAARVAVRELARGEAPARALELAGRTAPEGAHVEVARSGGDVTVTVTSPTPVGVSFVAPESSCSSTARVESVDVGP</sequence>
<dbReference type="NCBIfam" id="NF041390">
    <property type="entry name" value="TadE_Rv3655c"/>
    <property type="match status" value="1"/>
</dbReference>
<evidence type="ECO:0000313" key="2">
    <source>
        <dbReference type="EMBL" id="QOK22281.1"/>
    </source>
</evidence>
<name>A0A1L3MJH3_9MICO</name>